<dbReference type="PATRIC" id="fig|1122219.3.peg.2075"/>
<dbReference type="STRING" id="39029.BSR42_05130"/>
<feature type="region of interest" description="Disordered" evidence="1">
    <location>
        <begin position="31"/>
        <end position="64"/>
    </location>
</feature>
<reference evidence="4 5" key="1">
    <citation type="submission" date="2015-06" db="EMBL/GenBank/DDBJ databases">
        <title>Draft genome sequence of beer spoilage bacterium Megasphaera cerevisiae type strain 20462.</title>
        <authorList>
            <person name="Kutumbaka K."/>
            <person name="Pasmowitz J."/>
            <person name="Mategko J."/>
            <person name="Reyes D."/>
            <person name="Friedrich A."/>
            <person name="Han S."/>
            <person name="Martens-Habbena W."/>
            <person name="Neal-McKinney J."/>
            <person name="Janagama H.K."/>
            <person name="Nadala C."/>
            <person name="Samadpour M."/>
        </authorList>
    </citation>
    <scope>NUCLEOTIDE SEQUENCE [LARGE SCALE GENOMIC DNA]</scope>
    <source>
        <strain evidence="4 5">DSM 20462</strain>
    </source>
</reference>
<keyword evidence="5" id="KW-1185">Reference proteome</keyword>
<evidence type="ECO:0000313" key="5">
    <source>
        <dbReference type="Proteomes" id="UP000036503"/>
    </source>
</evidence>
<gene>
    <name evidence="4" type="ORF">AB840_02580</name>
</gene>
<feature type="chain" id="PRO_5038682300" evidence="3">
    <location>
        <begin position="26"/>
        <end position="86"/>
    </location>
</feature>
<evidence type="ECO:0000256" key="3">
    <source>
        <dbReference type="SAM" id="SignalP"/>
    </source>
</evidence>
<keyword evidence="2" id="KW-0812">Transmembrane</keyword>
<organism evidence="4 5">
    <name type="scientific">Megasphaera cerevisiae DSM 20462</name>
    <dbReference type="NCBI Taxonomy" id="1122219"/>
    <lineage>
        <taxon>Bacteria</taxon>
        <taxon>Bacillati</taxon>
        <taxon>Bacillota</taxon>
        <taxon>Negativicutes</taxon>
        <taxon>Veillonellales</taxon>
        <taxon>Veillonellaceae</taxon>
        <taxon>Megasphaera</taxon>
    </lineage>
</organism>
<dbReference type="InParanoid" id="A0A0J6WVC4"/>
<comment type="caution">
    <text evidence="4">The sequence shown here is derived from an EMBL/GenBank/DDBJ whole genome shotgun (WGS) entry which is preliminary data.</text>
</comment>
<evidence type="ECO:0000313" key="4">
    <source>
        <dbReference type="EMBL" id="KMO87490.1"/>
    </source>
</evidence>
<keyword evidence="3" id="KW-0732">Signal</keyword>
<name>A0A0J6WVC4_9FIRM</name>
<keyword evidence="2" id="KW-1133">Transmembrane helix</keyword>
<feature type="signal peptide" evidence="3">
    <location>
        <begin position="1"/>
        <end position="25"/>
    </location>
</feature>
<dbReference type="Proteomes" id="UP000036503">
    <property type="component" value="Unassembled WGS sequence"/>
</dbReference>
<sequence>MKRIKNIFKMTLVLALMLTTFSGTAAIQAAGPRAPYHWDQRDDRNRHHDWDKDHRDRDEKKDDNANKKINWALGLAAVAAVVAIAK</sequence>
<dbReference type="AlphaFoldDB" id="A0A0J6WVC4"/>
<feature type="compositionally biased region" description="Basic and acidic residues" evidence="1">
    <location>
        <begin position="36"/>
        <end position="64"/>
    </location>
</feature>
<dbReference type="EMBL" id="LEKT01000005">
    <property type="protein sequence ID" value="KMO87490.1"/>
    <property type="molecule type" value="Genomic_DNA"/>
</dbReference>
<accession>A0A0J6WVC4</accession>
<evidence type="ECO:0000256" key="2">
    <source>
        <dbReference type="SAM" id="Phobius"/>
    </source>
</evidence>
<proteinExistence type="predicted"/>
<feature type="transmembrane region" description="Helical" evidence="2">
    <location>
        <begin position="69"/>
        <end position="85"/>
    </location>
</feature>
<protein>
    <submittedName>
        <fullName evidence="4">Uncharacterized protein</fullName>
    </submittedName>
</protein>
<keyword evidence="2" id="KW-0472">Membrane</keyword>
<evidence type="ECO:0000256" key="1">
    <source>
        <dbReference type="SAM" id="MobiDB-lite"/>
    </source>
</evidence>